<sequence>MYGRETPSPIFDAPDFPALRRMKPLPKRRRTAAVTTSGQDHITLNHQQSSGMTTASFSARSAAATSVLIQQGLDILQQHQQHHNGQSALGMLASATTGLPMEEFLNGTEPLSARMALQNYYMPILGTVQSFLAANAAAVASGNGVNPGDITEDGTNPNPSLPSLDNTATTANTAAAAAAAALAAITGAATGRGGQLPVSLADLDSIEFGVHFAAAAAAAAAAGVAMGGLGFGFPGMNMGHVPTSMPMPMPMTTSTGTHSRDEGDSRGDGDYLDHMQQPGNTKKRKVPANVGGSPRGGSGRSGEGGEDSEVLGSFMDEGHLDDGQSAEQGGRDRNGNEYEYDSQQDRQTQSSDSTSATGTSYPPPPFPGQLSLVVKKRGKMTAVTLAGLQHKEMLKSRKRQLAAVMGALSHGDTLALDQALSASFPLLSGFGSVLNGSGVGDEEERKPRQRKSKRLSVRLTRAMKSLLETPERRIPHPDAVPFPSGPFTFVSPSETADRLVATKAEVASLRNQFERELERQANKVSKVAVQAGGNKAMARAGGGKAKRERLERERMARVEKAQSQKTKAEITTTTTTTTTTKEVSNSPAVSNAQAVPSLPGGGKSKAKKKKRSALANASNPHHLRNYVPSRLPNSGSGGDGGNGPGGQNANLLWPLPIRFLTAEIPPRRKNSQAHYDQENQSVKKTKTTATAPLPSLIQPNDEWICAFCEYDLFYGSDAAFRRGVRNRKKILKRRRRARERAAAAASGTRAAAAKGAPPPTQDEQDFDEYEDDEGDVAEYGTAPAQNTGRVKAGPDKDGTDGQG</sequence>
<feature type="region of interest" description="Disordered" evidence="1">
    <location>
        <begin position="244"/>
        <end position="370"/>
    </location>
</feature>
<evidence type="ECO:0000313" key="2">
    <source>
        <dbReference type="EMBL" id="PPR06158.1"/>
    </source>
</evidence>
<feature type="compositionally biased region" description="Basic and acidic residues" evidence="1">
    <location>
        <begin position="258"/>
        <end position="273"/>
    </location>
</feature>
<dbReference type="AlphaFoldDB" id="A0A409YT70"/>
<organism evidence="2 3">
    <name type="scientific">Panaeolus cyanescens</name>
    <dbReference type="NCBI Taxonomy" id="181874"/>
    <lineage>
        <taxon>Eukaryota</taxon>
        <taxon>Fungi</taxon>
        <taxon>Dikarya</taxon>
        <taxon>Basidiomycota</taxon>
        <taxon>Agaricomycotina</taxon>
        <taxon>Agaricomycetes</taxon>
        <taxon>Agaricomycetidae</taxon>
        <taxon>Agaricales</taxon>
        <taxon>Agaricineae</taxon>
        <taxon>Galeropsidaceae</taxon>
        <taxon>Panaeolus</taxon>
    </lineage>
</organism>
<feature type="compositionally biased region" description="Low complexity" evidence="1">
    <location>
        <begin position="345"/>
        <end position="360"/>
    </location>
</feature>
<feature type="compositionally biased region" description="Polar residues" evidence="1">
    <location>
        <begin position="581"/>
        <end position="594"/>
    </location>
</feature>
<name>A0A409YT70_9AGAR</name>
<evidence type="ECO:0000313" key="3">
    <source>
        <dbReference type="Proteomes" id="UP000284842"/>
    </source>
</evidence>
<keyword evidence="3" id="KW-1185">Reference proteome</keyword>
<feature type="compositionally biased region" description="Low complexity" evidence="1">
    <location>
        <begin position="244"/>
        <end position="255"/>
    </location>
</feature>
<evidence type="ECO:0000256" key="1">
    <source>
        <dbReference type="SAM" id="MobiDB-lite"/>
    </source>
</evidence>
<feature type="compositionally biased region" description="Gly residues" evidence="1">
    <location>
        <begin position="635"/>
        <end position="646"/>
    </location>
</feature>
<feature type="compositionally biased region" description="Low complexity" evidence="1">
    <location>
        <begin position="571"/>
        <end position="580"/>
    </location>
</feature>
<proteinExistence type="predicted"/>
<dbReference type="InParanoid" id="A0A409YT70"/>
<feature type="compositionally biased region" description="Basic and acidic residues" evidence="1">
    <location>
        <begin position="792"/>
        <end position="803"/>
    </location>
</feature>
<feature type="compositionally biased region" description="Acidic residues" evidence="1">
    <location>
        <begin position="762"/>
        <end position="776"/>
    </location>
</feature>
<protein>
    <submittedName>
        <fullName evidence="2">Uncharacterized protein</fullName>
    </submittedName>
</protein>
<feature type="region of interest" description="Disordered" evidence="1">
    <location>
        <begin position="732"/>
        <end position="803"/>
    </location>
</feature>
<feature type="compositionally biased region" description="Gly residues" evidence="1">
    <location>
        <begin position="293"/>
        <end position="302"/>
    </location>
</feature>
<accession>A0A409YT70</accession>
<feature type="region of interest" description="Disordered" evidence="1">
    <location>
        <begin position="435"/>
        <end position="454"/>
    </location>
</feature>
<feature type="region of interest" description="Disordered" evidence="1">
    <location>
        <begin position="532"/>
        <end position="649"/>
    </location>
</feature>
<dbReference type="Proteomes" id="UP000284842">
    <property type="component" value="Unassembled WGS sequence"/>
</dbReference>
<dbReference type="OrthoDB" id="2507488at2759"/>
<feature type="compositionally biased region" description="Low complexity" evidence="1">
    <location>
        <begin position="742"/>
        <end position="755"/>
    </location>
</feature>
<comment type="caution">
    <text evidence="2">The sequence shown here is derived from an EMBL/GenBank/DDBJ whole genome shotgun (WGS) entry which is preliminary data.</text>
</comment>
<feature type="compositionally biased region" description="Basic and acidic residues" evidence="1">
    <location>
        <begin position="548"/>
        <end position="568"/>
    </location>
</feature>
<reference evidence="2 3" key="1">
    <citation type="journal article" date="2018" name="Evol. Lett.">
        <title>Horizontal gene cluster transfer increased hallucinogenic mushroom diversity.</title>
        <authorList>
            <person name="Reynolds H.T."/>
            <person name="Vijayakumar V."/>
            <person name="Gluck-Thaler E."/>
            <person name="Korotkin H.B."/>
            <person name="Matheny P.B."/>
            <person name="Slot J.C."/>
        </authorList>
    </citation>
    <scope>NUCLEOTIDE SEQUENCE [LARGE SCALE GENOMIC DNA]</scope>
    <source>
        <strain evidence="2 3">2629</strain>
    </source>
</reference>
<gene>
    <name evidence="2" type="ORF">CVT24_000705</name>
</gene>
<dbReference type="EMBL" id="NHTK01000699">
    <property type="protein sequence ID" value="PPR06158.1"/>
    <property type="molecule type" value="Genomic_DNA"/>
</dbReference>